<keyword evidence="10" id="KW-1185">Reference proteome</keyword>
<dbReference type="CDD" id="cd07130">
    <property type="entry name" value="ALDH_F7_AASADH"/>
    <property type="match status" value="1"/>
</dbReference>
<comment type="similarity">
    <text evidence="1 7">Belongs to the aldehyde dehydrogenase family.</text>
</comment>
<keyword evidence="3 7" id="KW-0560">Oxidoreductase</keyword>
<dbReference type="InterPro" id="IPR016161">
    <property type="entry name" value="Ald_DH/histidinol_DH"/>
</dbReference>
<dbReference type="InterPro" id="IPR015590">
    <property type="entry name" value="Aldehyde_DH_dom"/>
</dbReference>
<keyword evidence="4" id="KW-0520">NAD</keyword>
<accession>A0A1M6CV88</accession>
<dbReference type="RefSeq" id="WP_073149084.1">
    <property type="nucleotide sequence ID" value="NZ_FQYY01000003.1"/>
</dbReference>
<evidence type="ECO:0000256" key="6">
    <source>
        <dbReference type="PROSITE-ProRule" id="PRU10007"/>
    </source>
</evidence>
<name>A0A1M6CV88_9FLAO</name>
<dbReference type="InterPro" id="IPR029510">
    <property type="entry name" value="Ald_DH_CS_GLU"/>
</dbReference>
<evidence type="ECO:0000256" key="2">
    <source>
        <dbReference type="ARBA" id="ARBA00011881"/>
    </source>
</evidence>
<feature type="active site" evidence="6">
    <location>
        <position position="269"/>
    </location>
</feature>
<dbReference type="EC" id="1.2.1.3" evidence="5"/>
<evidence type="ECO:0000256" key="5">
    <source>
        <dbReference type="ARBA" id="ARBA00024226"/>
    </source>
</evidence>
<dbReference type="PANTHER" id="PTHR43521:SF1">
    <property type="entry name" value="ALPHA-AMINOADIPIC SEMIALDEHYDE DEHYDROGENASE"/>
    <property type="match status" value="1"/>
</dbReference>
<evidence type="ECO:0000256" key="7">
    <source>
        <dbReference type="RuleBase" id="RU003345"/>
    </source>
</evidence>
<dbReference type="PROSITE" id="PS00687">
    <property type="entry name" value="ALDEHYDE_DEHYDR_GLU"/>
    <property type="match status" value="1"/>
</dbReference>
<organism evidence="9 10">
    <name type="scientific">Mesonia phycicola</name>
    <dbReference type="NCBI Taxonomy" id="579105"/>
    <lineage>
        <taxon>Bacteria</taxon>
        <taxon>Pseudomonadati</taxon>
        <taxon>Bacteroidota</taxon>
        <taxon>Flavobacteriia</taxon>
        <taxon>Flavobacteriales</taxon>
        <taxon>Flavobacteriaceae</taxon>
        <taxon>Mesonia</taxon>
    </lineage>
</organism>
<dbReference type="Gene3D" id="3.40.309.10">
    <property type="entry name" value="Aldehyde Dehydrogenase, Chain A, domain 2"/>
    <property type="match status" value="1"/>
</dbReference>
<dbReference type="InterPro" id="IPR016162">
    <property type="entry name" value="Ald_DH_N"/>
</dbReference>
<dbReference type="Proteomes" id="UP000184225">
    <property type="component" value="Unassembled WGS sequence"/>
</dbReference>
<evidence type="ECO:0000313" key="9">
    <source>
        <dbReference type="EMBL" id="SHI64896.1"/>
    </source>
</evidence>
<dbReference type="FunFam" id="3.40.309.10:FF:000018">
    <property type="entry name" value="Alpha-aminoadipic semialdehyde dehydrogenase"/>
    <property type="match status" value="1"/>
</dbReference>
<dbReference type="STRING" id="579105.SAMN04488096_103177"/>
<evidence type="ECO:0000256" key="1">
    <source>
        <dbReference type="ARBA" id="ARBA00009986"/>
    </source>
</evidence>
<gene>
    <name evidence="9" type="ORF">SAMN04488096_103177</name>
</gene>
<dbReference type="Pfam" id="PF00171">
    <property type="entry name" value="Aldedh"/>
    <property type="match status" value="1"/>
</dbReference>
<dbReference type="Gene3D" id="3.40.605.10">
    <property type="entry name" value="Aldehyde Dehydrogenase, Chain A, domain 1"/>
    <property type="match status" value="1"/>
</dbReference>
<dbReference type="GO" id="GO:0004029">
    <property type="term" value="F:aldehyde dehydrogenase (NAD+) activity"/>
    <property type="evidence" value="ECO:0007669"/>
    <property type="project" value="UniProtKB-EC"/>
</dbReference>
<protein>
    <recommendedName>
        <fullName evidence="5">aldehyde dehydrogenase (NAD(+))</fullName>
        <ecNumber evidence="5">1.2.1.3</ecNumber>
    </recommendedName>
</protein>
<evidence type="ECO:0000256" key="4">
    <source>
        <dbReference type="ARBA" id="ARBA00023027"/>
    </source>
</evidence>
<comment type="subunit">
    <text evidence="2">Homotetramer.</text>
</comment>
<evidence type="ECO:0000256" key="3">
    <source>
        <dbReference type="ARBA" id="ARBA00023002"/>
    </source>
</evidence>
<dbReference type="InterPro" id="IPR016163">
    <property type="entry name" value="Ald_DH_C"/>
</dbReference>
<evidence type="ECO:0000259" key="8">
    <source>
        <dbReference type="Pfam" id="PF00171"/>
    </source>
</evidence>
<proteinExistence type="inferred from homology"/>
<dbReference type="OrthoDB" id="9762913at2"/>
<dbReference type="EMBL" id="FQYY01000003">
    <property type="protein sequence ID" value="SHI64896.1"/>
    <property type="molecule type" value="Genomic_DNA"/>
</dbReference>
<dbReference type="SUPFAM" id="SSF53720">
    <property type="entry name" value="ALDH-like"/>
    <property type="match status" value="1"/>
</dbReference>
<dbReference type="PANTHER" id="PTHR43521">
    <property type="entry name" value="ALPHA-AMINOADIPIC SEMIALDEHYDE DEHYDROGENASE"/>
    <property type="match status" value="1"/>
</dbReference>
<evidence type="ECO:0000313" key="10">
    <source>
        <dbReference type="Proteomes" id="UP000184225"/>
    </source>
</evidence>
<feature type="domain" description="Aldehyde dehydrogenase" evidence="8">
    <location>
        <begin position="37"/>
        <end position="498"/>
    </location>
</feature>
<dbReference type="InterPro" id="IPR044638">
    <property type="entry name" value="ALDH7A1-like"/>
</dbReference>
<dbReference type="AlphaFoldDB" id="A0A1M6CV88"/>
<sequence length="517" mass="56141">MSKIAKNFGIDKALVQLGLQDINNGTSTGKDFFSNGEIIESYSPVDGALIGKVKATTQEDYEKVITTAEKGFAQWRTLPAPQRGEIVRKFNDELRRLKEPLGKLVSYEMGKSYQEGLGEVQEMIDICDFAVGLSRQLHGLTMHSERPGHRMYEQYHPLGVVGVISAFNFPVAVWSWNTALAWVCGDACVWKGSEKTPLTSVACQNIAARVFAENGVPEGISCLITGDYTVGEMMTKDERIPLISATGSTRMGKIVAKEVAGRLGKTLLELGGNNAIIVTPDADIKNTVIGAVFGAVGTCGQRCTSTRRLIIHEDVYDKVKEAIVKAYAQLRIGNPLDENNHVGPLIDKDAVKNYQHAMKKVVEEGGNILVEGGVLEGEGYESGCYVKPAIAEAENHFEIVQHETFAPVLYIMKYKGDVSNALELQNGVRQGLSSAIMTNNLREAERFLSVEGSDCGIANVNIGTSGAEIGGAFGGEKETGGGRESGSDAWKVYMRRQTNTINYTTELPLAQGIKFDL</sequence>
<reference evidence="9 10" key="1">
    <citation type="submission" date="2016-11" db="EMBL/GenBank/DDBJ databases">
        <authorList>
            <person name="Jaros S."/>
            <person name="Januszkiewicz K."/>
            <person name="Wedrychowicz H."/>
        </authorList>
    </citation>
    <scope>NUCLEOTIDE SEQUENCE [LARGE SCALE GENOMIC DNA]</scope>
    <source>
        <strain evidence="9 10">DSM 21425</strain>
    </source>
</reference>